<accession>A0A7G9S7V4</accession>
<feature type="transmembrane region" description="Helical" evidence="6">
    <location>
        <begin position="316"/>
        <end position="337"/>
    </location>
</feature>
<feature type="transmembrane region" description="Helical" evidence="6">
    <location>
        <begin position="114"/>
        <end position="132"/>
    </location>
</feature>
<dbReference type="InterPro" id="IPR050189">
    <property type="entry name" value="MFS_Efflux_Transporters"/>
</dbReference>
<dbReference type="AlphaFoldDB" id="A0A7G9S7V4"/>
<evidence type="ECO:0000256" key="1">
    <source>
        <dbReference type="ARBA" id="ARBA00004651"/>
    </source>
</evidence>
<keyword evidence="3 6" id="KW-0812">Transmembrane</keyword>
<dbReference type="PRINTS" id="PR01035">
    <property type="entry name" value="TCRTETA"/>
</dbReference>
<keyword evidence="5 6" id="KW-0472">Membrane</keyword>
<feature type="transmembrane region" description="Helical" evidence="6">
    <location>
        <begin position="89"/>
        <end position="107"/>
    </location>
</feature>
<evidence type="ECO:0000256" key="4">
    <source>
        <dbReference type="ARBA" id="ARBA00022989"/>
    </source>
</evidence>
<feature type="transmembrane region" description="Helical" evidence="6">
    <location>
        <begin position="61"/>
        <end position="83"/>
    </location>
</feature>
<evidence type="ECO:0000256" key="2">
    <source>
        <dbReference type="ARBA" id="ARBA00022475"/>
    </source>
</evidence>
<organism evidence="8 9">
    <name type="scientific">Leucobacter denitrificans</name>
    <dbReference type="NCBI Taxonomy" id="683042"/>
    <lineage>
        <taxon>Bacteria</taxon>
        <taxon>Bacillati</taxon>
        <taxon>Actinomycetota</taxon>
        <taxon>Actinomycetes</taxon>
        <taxon>Micrococcales</taxon>
        <taxon>Microbacteriaceae</taxon>
        <taxon>Leucobacter</taxon>
    </lineage>
</organism>
<feature type="transmembrane region" description="Helical" evidence="6">
    <location>
        <begin position="343"/>
        <end position="363"/>
    </location>
</feature>
<feature type="domain" description="Major facilitator superfamily (MFS) profile" evidence="7">
    <location>
        <begin position="1"/>
        <end position="368"/>
    </location>
</feature>
<dbReference type="InterPro" id="IPR020846">
    <property type="entry name" value="MFS_dom"/>
</dbReference>
<dbReference type="KEGG" id="ldn:H9L06_06000"/>
<evidence type="ECO:0000259" key="7">
    <source>
        <dbReference type="PROSITE" id="PS50850"/>
    </source>
</evidence>
<feature type="transmembrane region" description="Helical" evidence="6">
    <location>
        <begin position="22"/>
        <end position="49"/>
    </location>
</feature>
<keyword evidence="2" id="KW-1003">Cell membrane</keyword>
<feature type="transmembrane region" description="Helical" evidence="6">
    <location>
        <begin position="276"/>
        <end position="295"/>
    </location>
</feature>
<dbReference type="PROSITE" id="PS50850">
    <property type="entry name" value="MFS"/>
    <property type="match status" value="1"/>
</dbReference>
<feature type="transmembrane region" description="Helical" evidence="6">
    <location>
        <begin position="144"/>
        <end position="166"/>
    </location>
</feature>
<feature type="transmembrane region" description="Helical" evidence="6">
    <location>
        <begin position="223"/>
        <end position="245"/>
    </location>
</feature>
<dbReference type="Proteomes" id="UP000515934">
    <property type="component" value="Chromosome"/>
</dbReference>
<evidence type="ECO:0000313" key="9">
    <source>
        <dbReference type="Proteomes" id="UP000515934"/>
    </source>
</evidence>
<dbReference type="GO" id="GO:0022857">
    <property type="term" value="F:transmembrane transporter activity"/>
    <property type="evidence" value="ECO:0007669"/>
    <property type="project" value="InterPro"/>
</dbReference>
<evidence type="ECO:0000313" key="8">
    <source>
        <dbReference type="EMBL" id="QNN63929.1"/>
    </source>
</evidence>
<dbReference type="InterPro" id="IPR011701">
    <property type="entry name" value="MFS"/>
</dbReference>
<feature type="transmembrane region" description="Helical" evidence="6">
    <location>
        <begin position="187"/>
        <end position="208"/>
    </location>
</feature>
<dbReference type="SUPFAM" id="SSF103473">
    <property type="entry name" value="MFS general substrate transporter"/>
    <property type="match status" value="1"/>
</dbReference>
<dbReference type="Gene3D" id="1.20.1250.20">
    <property type="entry name" value="MFS general substrate transporter like domains"/>
    <property type="match status" value="1"/>
</dbReference>
<protein>
    <submittedName>
        <fullName evidence="8">MFS transporter</fullName>
    </submittedName>
</protein>
<dbReference type="InterPro" id="IPR001958">
    <property type="entry name" value="Tet-R_TetA/multi-R_MdtG-like"/>
</dbReference>
<dbReference type="InterPro" id="IPR036259">
    <property type="entry name" value="MFS_trans_sf"/>
</dbReference>
<sequence>MGVLPDIARGLLPGYDENPTQVIAQAGTLISIYALGVVVGAPVIAILFARMSQTMLIRWSLGVLVLATLGSAIMPTFWSVAAFRFASGLPHGIYLGTAALLAAQLLGPGNMGKGIAISMSGLTIANVIGVPLSTVLGQQFGWRWVYVVVAAVFAVTLLLIVLFVPATPGNPGRSARHEVRALANPRVWLMVGATAIGFGGFFAVYSYIADVTTREIGLAPSMVPWVTAVLGLGMVVGNWIGGLLADKNMRMAALLGLAVSATAFVLYAAFARTPVSLFLLAFLVSTATMTFSPALSARLIRVSNEARLLGAAMNHAAGNIANSLGAWLGGIVIAAGLGYLAPGWLGAMLAAGGFVLMLASLAVERRDKGRNVDTSGIAIGEMFD</sequence>
<dbReference type="Pfam" id="PF07690">
    <property type="entry name" value="MFS_1"/>
    <property type="match status" value="1"/>
</dbReference>
<dbReference type="PANTHER" id="PTHR43124">
    <property type="entry name" value="PURINE EFFLUX PUMP PBUE"/>
    <property type="match status" value="1"/>
</dbReference>
<keyword evidence="4 6" id="KW-1133">Transmembrane helix</keyword>
<dbReference type="GO" id="GO:0005886">
    <property type="term" value="C:plasma membrane"/>
    <property type="evidence" value="ECO:0007669"/>
    <property type="project" value="UniProtKB-SubCell"/>
</dbReference>
<dbReference type="CDD" id="cd17324">
    <property type="entry name" value="MFS_NepI_like"/>
    <property type="match status" value="1"/>
</dbReference>
<evidence type="ECO:0000256" key="5">
    <source>
        <dbReference type="ARBA" id="ARBA00023136"/>
    </source>
</evidence>
<reference evidence="8 9" key="1">
    <citation type="submission" date="2020-08" db="EMBL/GenBank/DDBJ databases">
        <title>Genome sequence of Leucobacter denitrificans KACC 14055T.</title>
        <authorList>
            <person name="Hyun D.-W."/>
            <person name="Bae J.-W."/>
        </authorList>
    </citation>
    <scope>NUCLEOTIDE SEQUENCE [LARGE SCALE GENOMIC DNA]</scope>
    <source>
        <strain evidence="8 9">KACC 14055</strain>
    </source>
</reference>
<comment type="subcellular location">
    <subcellularLocation>
        <location evidence="1">Cell membrane</location>
        <topology evidence="1">Multi-pass membrane protein</topology>
    </subcellularLocation>
</comment>
<dbReference type="PANTHER" id="PTHR43124:SF3">
    <property type="entry name" value="CHLORAMPHENICOL EFFLUX PUMP RV0191"/>
    <property type="match status" value="1"/>
</dbReference>
<evidence type="ECO:0000256" key="6">
    <source>
        <dbReference type="SAM" id="Phobius"/>
    </source>
</evidence>
<evidence type="ECO:0000256" key="3">
    <source>
        <dbReference type="ARBA" id="ARBA00022692"/>
    </source>
</evidence>
<proteinExistence type="predicted"/>
<dbReference type="EMBL" id="CP060716">
    <property type="protein sequence ID" value="QNN63929.1"/>
    <property type="molecule type" value="Genomic_DNA"/>
</dbReference>
<name>A0A7G9S7V4_9MICO</name>
<gene>
    <name evidence="8" type="ORF">H9L06_06000</name>
</gene>
<feature type="transmembrane region" description="Helical" evidence="6">
    <location>
        <begin position="252"/>
        <end position="270"/>
    </location>
</feature>
<keyword evidence="9" id="KW-1185">Reference proteome</keyword>